<organism evidence="1 2">
    <name type="scientific">Dryococelus australis</name>
    <dbReference type="NCBI Taxonomy" id="614101"/>
    <lineage>
        <taxon>Eukaryota</taxon>
        <taxon>Metazoa</taxon>
        <taxon>Ecdysozoa</taxon>
        <taxon>Arthropoda</taxon>
        <taxon>Hexapoda</taxon>
        <taxon>Insecta</taxon>
        <taxon>Pterygota</taxon>
        <taxon>Neoptera</taxon>
        <taxon>Polyneoptera</taxon>
        <taxon>Phasmatodea</taxon>
        <taxon>Verophasmatodea</taxon>
        <taxon>Anareolatae</taxon>
        <taxon>Phasmatidae</taxon>
        <taxon>Eurycanthinae</taxon>
        <taxon>Dryococelus</taxon>
    </lineage>
</organism>
<dbReference type="EMBL" id="JARBHB010000001">
    <property type="protein sequence ID" value="KAJ8897800.1"/>
    <property type="molecule type" value="Genomic_DNA"/>
</dbReference>
<evidence type="ECO:0000313" key="2">
    <source>
        <dbReference type="Proteomes" id="UP001159363"/>
    </source>
</evidence>
<protein>
    <submittedName>
        <fullName evidence="1">Uncharacterized protein</fullName>
    </submittedName>
</protein>
<evidence type="ECO:0000313" key="1">
    <source>
        <dbReference type="EMBL" id="KAJ8897800.1"/>
    </source>
</evidence>
<dbReference type="Proteomes" id="UP001159363">
    <property type="component" value="Chromosome 1"/>
</dbReference>
<reference evidence="1 2" key="1">
    <citation type="submission" date="2023-02" db="EMBL/GenBank/DDBJ databases">
        <title>LHISI_Scaffold_Assembly.</title>
        <authorList>
            <person name="Stuart O.P."/>
            <person name="Cleave R."/>
            <person name="Magrath M.J.L."/>
            <person name="Mikheyev A.S."/>
        </authorList>
    </citation>
    <scope>NUCLEOTIDE SEQUENCE [LARGE SCALE GENOMIC DNA]</scope>
    <source>
        <strain evidence="1">Daus_M_001</strain>
        <tissue evidence="1">Leg muscle</tissue>
    </source>
</reference>
<keyword evidence="2" id="KW-1185">Reference proteome</keyword>
<name>A0ABQ9IM71_9NEOP</name>
<gene>
    <name evidence="1" type="ORF">PR048_003150</name>
</gene>
<accession>A0ABQ9IM71</accession>
<proteinExistence type="predicted"/>
<sequence length="312" mass="34337">MRSGVTLDTKLTCSPPTKANRVQSPAGSLLIFASGNRAERCRRSAGFLGIFRFPRSCIPVLLHSHLISPSSALRTLLLRAVQISQLNEFGSRLTNVQANSEPATSPFQPYRLFASDPEPGSPFPTHPSRLQSFVRLARAPLGGGEDGGLAAGVGRGRRSLQSNYCQLSWRHQEQLYELRPGPAPPIFTPGRRSVGDPELSAWAQTNASGFLPRADPWDWPPLSLKMGTIMAGEPLILPPAVRLPSVIQLVHCRRRLHVLHIWCLCLLAGGRRRNEGGMGMALSVVLYPRHVLSGFLWPWVPLLIRSVVMRMV</sequence>
<comment type="caution">
    <text evidence="1">The sequence shown here is derived from an EMBL/GenBank/DDBJ whole genome shotgun (WGS) entry which is preliminary data.</text>
</comment>